<reference evidence="5" key="1">
    <citation type="submission" date="2019-06" db="EMBL/GenBank/DDBJ databases">
        <authorList>
            <person name="Zheng W."/>
        </authorList>
    </citation>
    <scope>NUCLEOTIDE SEQUENCE</scope>
    <source>
        <strain evidence="5">QDHG01</strain>
    </source>
</reference>
<keyword evidence="2" id="KW-0789">Thiol protease inhibitor</keyword>
<dbReference type="Pfam" id="PF09394">
    <property type="entry name" value="Inhibitor_I42"/>
    <property type="match status" value="1"/>
</dbReference>
<dbReference type="PANTHER" id="PTHR36530:SF1">
    <property type="entry name" value="AMOEBIASIN-1"/>
    <property type="match status" value="1"/>
</dbReference>
<feature type="signal peptide" evidence="3">
    <location>
        <begin position="1"/>
        <end position="23"/>
    </location>
</feature>
<dbReference type="InterPro" id="IPR018990">
    <property type="entry name" value="Prot_inh_I42_chagasin"/>
</dbReference>
<evidence type="ECO:0000313" key="6">
    <source>
        <dbReference type="Proteomes" id="UP000785679"/>
    </source>
</evidence>
<keyword evidence="3" id="KW-0732">Signal</keyword>
<dbReference type="SUPFAM" id="SSF141066">
    <property type="entry name" value="ICP-like"/>
    <property type="match status" value="1"/>
</dbReference>
<evidence type="ECO:0000256" key="1">
    <source>
        <dbReference type="ARBA" id="ARBA00022690"/>
    </source>
</evidence>
<dbReference type="PANTHER" id="PTHR36530">
    <property type="entry name" value="INHIBITOR OF CYSTEINE PEPTIDASE"/>
    <property type="match status" value="1"/>
</dbReference>
<keyword evidence="1" id="KW-0646">Protease inhibitor</keyword>
<dbReference type="InterPro" id="IPR036331">
    <property type="entry name" value="Chagasin-like_sf"/>
</dbReference>
<dbReference type="AlphaFoldDB" id="A0A8J8NIS5"/>
<evidence type="ECO:0000256" key="3">
    <source>
        <dbReference type="SAM" id="SignalP"/>
    </source>
</evidence>
<dbReference type="GO" id="GO:0004869">
    <property type="term" value="F:cysteine-type endopeptidase inhibitor activity"/>
    <property type="evidence" value="ECO:0007669"/>
    <property type="project" value="UniProtKB-KW"/>
</dbReference>
<evidence type="ECO:0000313" key="5">
    <source>
        <dbReference type="EMBL" id="TNV75296.1"/>
    </source>
</evidence>
<accession>A0A8J8NIS5</accession>
<dbReference type="Gene3D" id="2.60.40.2020">
    <property type="match status" value="1"/>
</dbReference>
<keyword evidence="6" id="KW-1185">Reference proteome</keyword>
<feature type="chain" id="PRO_5035247370" description="Proteinase inhibitor I42 chagasin domain-containing protein" evidence="3">
    <location>
        <begin position="24"/>
        <end position="155"/>
    </location>
</feature>
<evidence type="ECO:0000259" key="4">
    <source>
        <dbReference type="Pfam" id="PF09394"/>
    </source>
</evidence>
<evidence type="ECO:0000256" key="2">
    <source>
        <dbReference type="ARBA" id="ARBA00022704"/>
    </source>
</evidence>
<sequence>MVKASTTTYLVFSIILLASLSHAQTTVTLDLSDHTQLIYDEVVTLSKGDTLELILKENPSTGYIWQILDELALPSQLTLRASQHVASENRRGAVGTAGVRKFLITAIEEGEGEFKIVHGRSWEIKAKLERGEDVSESVGKVIRFKVSAEVPDKGL</sequence>
<dbReference type="InterPro" id="IPR052781">
    <property type="entry name" value="Cys_protease_inhibitor_I42"/>
</dbReference>
<feature type="domain" description="Proteinase inhibitor I42 chagasin" evidence="4">
    <location>
        <begin position="44"/>
        <end position="125"/>
    </location>
</feature>
<gene>
    <name evidence="5" type="ORF">FGO68_gene10774</name>
</gene>
<dbReference type="Proteomes" id="UP000785679">
    <property type="component" value="Unassembled WGS sequence"/>
</dbReference>
<organism evidence="5 6">
    <name type="scientific">Halteria grandinella</name>
    <dbReference type="NCBI Taxonomy" id="5974"/>
    <lineage>
        <taxon>Eukaryota</taxon>
        <taxon>Sar</taxon>
        <taxon>Alveolata</taxon>
        <taxon>Ciliophora</taxon>
        <taxon>Intramacronucleata</taxon>
        <taxon>Spirotrichea</taxon>
        <taxon>Stichotrichia</taxon>
        <taxon>Sporadotrichida</taxon>
        <taxon>Halteriidae</taxon>
        <taxon>Halteria</taxon>
    </lineage>
</organism>
<protein>
    <recommendedName>
        <fullName evidence="4">Proteinase inhibitor I42 chagasin domain-containing protein</fullName>
    </recommendedName>
</protein>
<dbReference type="EMBL" id="RRYP01015908">
    <property type="protein sequence ID" value="TNV75296.1"/>
    <property type="molecule type" value="Genomic_DNA"/>
</dbReference>
<dbReference type="OrthoDB" id="238326at2759"/>
<proteinExistence type="predicted"/>
<name>A0A8J8NIS5_HALGN</name>
<comment type="caution">
    <text evidence="5">The sequence shown here is derived from an EMBL/GenBank/DDBJ whole genome shotgun (WGS) entry which is preliminary data.</text>
</comment>